<gene>
    <name evidence="1" type="ORF">K466DRAFT_592750</name>
</gene>
<proteinExistence type="predicted"/>
<evidence type="ECO:0000313" key="2">
    <source>
        <dbReference type="Proteomes" id="UP000308197"/>
    </source>
</evidence>
<name>A0A5C3NPM3_9APHY</name>
<protein>
    <submittedName>
        <fullName evidence="1">Uncharacterized protein</fullName>
    </submittedName>
</protein>
<feature type="non-terminal residue" evidence="1">
    <location>
        <position position="1"/>
    </location>
</feature>
<dbReference type="Proteomes" id="UP000308197">
    <property type="component" value="Unassembled WGS sequence"/>
</dbReference>
<evidence type="ECO:0000313" key="1">
    <source>
        <dbReference type="EMBL" id="TFK78639.1"/>
    </source>
</evidence>
<dbReference type="EMBL" id="ML212410">
    <property type="protein sequence ID" value="TFK78639.1"/>
    <property type="molecule type" value="Genomic_DNA"/>
</dbReference>
<dbReference type="InParanoid" id="A0A5C3NPM3"/>
<reference evidence="1 2" key="1">
    <citation type="journal article" date="2019" name="Nat. Ecol. Evol.">
        <title>Megaphylogeny resolves global patterns of mushroom evolution.</title>
        <authorList>
            <person name="Varga T."/>
            <person name="Krizsan K."/>
            <person name="Foldi C."/>
            <person name="Dima B."/>
            <person name="Sanchez-Garcia M."/>
            <person name="Sanchez-Ramirez S."/>
            <person name="Szollosi G.J."/>
            <person name="Szarkandi J.G."/>
            <person name="Papp V."/>
            <person name="Albert L."/>
            <person name="Andreopoulos W."/>
            <person name="Angelini C."/>
            <person name="Antonin V."/>
            <person name="Barry K.W."/>
            <person name="Bougher N.L."/>
            <person name="Buchanan P."/>
            <person name="Buyck B."/>
            <person name="Bense V."/>
            <person name="Catcheside P."/>
            <person name="Chovatia M."/>
            <person name="Cooper J."/>
            <person name="Damon W."/>
            <person name="Desjardin D."/>
            <person name="Finy P."/>
            <person name="Geml J."/>
            <person name="Haridas S."/>
            <person name="Hughes K."/>
            <person name="Justo A."/>
            <person name="Karasinski D."/>
            <person name="Kautmanova I."/>
            <person name="Kiss B."/>
            <person name="Kocsube S."/>
            <person name="Kotiranta H."/>
            <person name="LaButti K.M."/>
            <person name="Lechner B.E."/>
            <person name="Liimatainen K."/>
            <person name="Lipzen A."/>
            <person name="Lukacs Z."/>
            <person name="Mihaltcheva S."/>
            <person name="Morgado L.N."/>
            <person name="Niskanen T."/>
            <person name="Noordeloos M.E."/>
            <person name="Ohm R.A."/>
            <person name="Ortiz-Santana B."/>
            <person name="Ovrebo C."/>
            <person name="Racz N."/>
            <person name="Riley R."/>
            <person name="Savchenko A."/>
            <person name="Shiryaev A."/>
            <person name="Soop K."/>
            <person name="Spirin V."/>
            <person name="Szebenyi C."/>
            <person name="Tomsovsky M."/>
            <person name="Tulloss R.E."/>
            <person name="Uehling J."/>
            <person name="Grigoriev I.V."/>
            <person name="Vagvolgyi C."/>
            <person name="Papp T."/>
            <person name="Martin F.M."/>
            <person name="Miettinen O."/>
            <person name="Hibbett D.S."/>
            <person name="Nagy L.G."/>
        </authorList>
    </citation>
    <scope>NUCLEOTIDE SEQUENCE [LARGE SCALE GENOMIC DNA]</scope>
    <source>
        <strain evidence="1 2">HHB13444</strain>
    </source>
</reference>
<accession>A0A5C3NPM3</accession>
<dbReference type="AlphaFoldDB" id="A0A5C3NPM3"/>
<dbReference type="STRING" id="1314778.A0A5C3NPM3"/>
<sequence length="240" mass="26462">PVRCSLHTALLRTRPQPPQQRLYATEQGWIRGTVRTLMDSSLAGTSGVPDAKMYYGLLPFRDNVAVPLGVLLCGWPVEYSFENFSDKGAPGMKALRAVLELLEAKPPKLYFVKATEEQLRAGHFDAASVCPGPLFPAPEPKLGSDGIGKRRKIWRNNEGAAIPPRYVRDGPKSAKKITDEIEAVVDAEVAADPTPRVNGPRPQIHTPQGVRLGWFDAELRVISLGMEVEDDISHWTDDEN</sequence>
<keyword evidence="2" id="KW-1185">Reference proteome</keyword>
<organism evidence="1 2">
    <name type="scientific">Polyporus arcularius HHB13444</name>
    <dbReference type="NCBI Taxonomy" id="1314778"/>
    <lineage>
        <taxon>Eukaryota</taxon>
        <taxon>Fungi</taxon>
        <taxon>Dikarya</taxon>
        <taxon>Basidiomycota</taxon>
        <taxon>Agaricomycotina</taxon>
        <taxon>Agaricomycetes</taxon>
        <taxon>Polyporales</taxon>
        <taxon>Polyporaceae</taxon>
        <taxon>Polyporus</taxon>
    </lineage>
</organism>